<keyword evidence="5 8" id="KW-0812">Transmembrane</keyword>
<evidence type="ECO:0000256" key="4">
    <source>
        <dbReference type="ARBA" id="ARBA00022475"/>
    </source>
</evidence>
<proteinExistence type="inferred from homology"/>
<feature type="transmembrane region" description="Helical" evidence="8">
    <location>
        <begin position="74"/>
        <end position="96"/>
    </location>
</feature>
<feature type="transmembrane region" description="Helical" evidence="8">
    <location>
        <begin position="206"/>
        <end position="225"/>
    </location>
</feature>
<dbReference type="RefSeq" id="WP_166281360.1">
    <property type="nucleotide sequence ID" value="NZ_JAANNP010000004.1"/>
</dbReference>
<reference evidence="9 10" key="1">
    <citation type="submission" date="2020-03" db="EMBL/GenBank/DDBJ databases">
        <title>Two novel Motilibacter sp.</title>
        <authorList>
            <person name="Liu S."/>
        </authorList>
    </citation>
    <scope>NUCLEOTIDE SEQUENCE [LARGE SCALE GENOMIC DNA]</scope>
    <source>
        <strain evidence="9 10">E257</strain>
    </source>
</reference>
<keyword evidence="10" id="KW-1185">Reference proteome</keyword>
<comment type="similarity">
    <text evidence="2 8">Belongs to the 4-toluene sulfonate uptake permease (TSUP) (TC 2.A.102) family.</text>
</comment>
<feature type="transmembrane region" description="Helical" evidence="8">
    <location>
        <begin position="34"/>
        <end position="62"/>
    </location>
</feature>
<dbReference type="Proteomes" id="UP000800981">
    <property type="component" value="Unassembled WGS sequence"/>
</dbReference>
<evidence type="ECO:0000313" key="10">
    <source>
        <dbReference type="Proteomes" id="UP000800981"/>
    </source>
</evidence>
<evidence type="ECO:0000256" key="1">
    <source>
        <dbReference type="ARBA" id="ARBA00004651"/>
    </source>
</evidence>
<accession>A0ABX0GTM0</accession>
<feature type="transmembrane region" description="Helical" evidence="8">
    <location>
        <begin position="102"/>
        <end position="121"/>
    </location>
</feature>
<sequence>MTPEQAVAVLLSGVAAGGINTLVGSGTLVTFPTLLGIGLAPVTANATNTIGLVLGSVSGAWGYRRELAGQRARLVRLGLMSALGGLAGGVLLLTLPSDTFEAVVPVLVAIACVLVLLQPVLARRTAAREHQTPAHGGPWLAGGVWVTGVYGGYFGAAQGVLLLGLMGSLLDEGLHRINAAKNVLAAIVNGIAAVLFAFAAPVEWKVVPLLAGGALVGGALAGRYGRRIPTTVLRWLIVAVGVVAIVQLVL</sequence>
<feature type="transmembrane region" description="Helical" evidence="8">
    <location>
        <begin position="232"/>
        <end position="249"/>
    </location>
</feature>
<feature type="transmembrane region" description="Helical" evidence="8">
    <location>
        <begin position="183"/>
        <end position="200"/>
    </location>
</feature>
<dbReference type="PANTHER" id="PTHR30269:SF0">
    <property type="entry name" value="MEMBRANE TRANSPORTER PROTEIN YFCA-RELATED"/>
    <property type="match status" value="1"/>
</dbReference>
<protein>
    <recommendedName>
        <fullName evidence="8">Probable membrane transporter protein</fullName>
    </recommendedName>
</protein>
<evidence type="ECO:0000256" key="5">
    <source>
        <dbReference type="ARBA" id="ARBA00022692"/>
    </source>
</evidence>
<evidence type="ECO:0000256" key="2">
    <source>
        <dbReference type="ARBA" id="ARBA00009142"/>
    </source>
</evidence>
<evidence type="ECO:0000256" key="8">
    <source>
        <dbReference type="RuleBase" id="RU363041"/>
    </source>
</evidence>
<evidence type="ECO:0000313" key="9">
    <source>
        <dbReference type="EMBL" id="NHC14137.1"/>
    </source>
</evidence>
<gene>
    <name evidence="9" type="ORF">G9H71_10120</name>
</gene>
<evidence type="ECO:0000256" key="3">
    <source>
        <dbReference type="ARBA" id="ARBA00022448"/>
    </source>
</evidence>
<dbReference type="Pfam" id="PF01925">
    <property type="entry name" value="TauE"/>
    <property type="match status" value="1"/>
</dbReference>
<name>A0ABX0GTM0_9ACTN</name>
<evidence type="ECO:0000256" key="7">
    <source>
        <dbReference type="ARBA" id="ARBA00023136"/>
    </source>
</evidence>
<keyword evidence="4 8" id="KW-1003">Cell membrane</keyword>
<comment type="caution">
    <text evidence="9">The sequence shown here is derived from an EMBL/GenBank/DDBJ whole genome shotgun (WGS) entry which is preliminary data.</text>
</comment>
<keyword evidence="3" id="KW-0813">Transport</keyword>
<dbReference type="PANTHER" id="PTHR30269">
    <property type="entry name" value="TRANSMEMBRANE PROTEIN YFCA"/>
    <property type="match status" value="1"/>
</dbReference>
<keyword evidence="6 8" id="KW-1133">Transmembrane helix</keyword>
<organism evidence="9 10">
    <name type="scientific">Motilibacter deserti</name>
    <dbReference type="NCBI Taxonomy" id="2714956"/>
    <lineage>
        <taxon>Bacteria</taxon>
        <taxon>Bacillati</taxon>
        <taxon>Actinomycetota</taxon>
        <taxon>Actinomycetes</taxon>
        <taxon>Motilibacterales</taxon>
        <taxon>Motilibacteraceae</taxon>
        <taxon>Motilibacter</taxon>
    </lineage>
</organism>
<keyword evidence="7 8" id="KW-0472">Membrane</keyword>
<comment type="subcellular location">
    <subcellularLocation>
        <location evidence="1 8">Cell membrane</location>
        <topology evidence="1 8">Multi-pass membrane protein</topology>
    </subcellularLocation>
</comment>
<evidence type="ECO:0000256" key="6">
    <source>
        <dbReference type="ARBA" id="ARBA00022989"/>
    </source>
</evidence>
<dbReference type="InterPro" id="IPR002781">
    <property type="entry name" value="TM_pro_TauE-like"/>
</dbReference>
<dbReference type="InterPro" id="IPR052017">
    <property type="entry name" value="TSUP"/>
</dbReference>
<dbReference type="EMBL" id="JAANNP010000004">
    <property type="protein sequence ID" value="NHC14137.1"/>
    <property type="molecule type" value="Genomic_DNA"/>
</dbReference>